<keyword evidence="2" id="KW-1185">Reference proteome</keyword>
<protein>
    <submittedName>
        <fullName evidence="1">Uncharacterized protein</fullName>
    </submittedName>
</protein>
<dbReference type="Proteomes" id="UP001596496">
    <property type="component" value="Unassembled WGS sequence"/>
</dbReference>
<dbReference type="EMBL" id="JBHTCG010000001">
    <property type="protein sequence ID" value="MFC7380914.1"/>
    <property type="molecule type" value="Genomic_DNA"/>
</dbReference>
<comment type="caution">
    <text evidence="1">The sequence shown here is derived from an EMBL/GenBank/DDBJ whole genome shotgun (WGS) entry which is preliminary data.</text>
</comment>
<proteinExistence type="predicted"/>
<gene>
    <name evidence="1" type="ORF">ACFQSB_01770</name>
</gene>
<sequence length="52" mass="5890">MIALPLLVLVLAVSPALVFWPFLPGDRRDWVLEVLDCFVKWTSTMLGDDKDS</sequence>
<accession>A0ABW2NVS8</accession>
<organism evidence="1 2">
    <name type="scientific">Sphaerisporangium rhizosphaerae</name>
    <dbReference type="NCBI Taxonomy" id="2269375"/>
    <lineage>
        <taxon>Bacteria</taxon>
        <taxon>Bacillati</taxon>
        <taxon>Actinomycetota</taxon>
        <taxon>Actinomycetes</taxon>
        <taxon>Streptosporangiales</taxon>
        <taxon>Streptosporangiaceae</taxon>
        <taxon>Sphaerisporangium</taxon>
    </lineage>
</organism>
<dbReference type="RefSeq" id="WP_380823901.1">
    <property type="nucleotide sequence ID" value="NZ_JBHTCG010000001.1"/>
</dbReference>
<evidence type="ECO:0000313" key="1">
    <source>
        <dbReference type="EMBL" id="MFC7380914.1"/>
    </source>
</evidence>
<name>A0ABW2NVS8_9ACTN</name>
<evidence type="ECO:0000313" key="2">
    <source>
        <dbReference type="Proteomes" id="UP001596496"/>
    </source>
</evidence>
<reference evidence="2" key="1">
    <citation type="journal article" date="2019" name="Int. J. Syst. Evol. Microbiol.">
        <title>The Global Catalogue of Microorganisms (GCM) 10K type strain sequencing project: providing services to taxonomists for standard genome sequencing and annotation.</title>
        <authorList>
            <consortium name="The Broad Institute Genomics Platform"/>
            <consortium name="The Broad Institute Genome Sequencing Center for Infectious Disease"/>
            <person name="Wu L."/>
            <person name="Ma J."/>
        </authorList>
    </citation>
    <scope>NUCLEOTIDE SEQUENCE [LARGE SCALE GENOMIC DNA]</scope>
    <source>
        <strain evidence="2">CECT 7649</strain>
    </source>
</reference>